<reference evidence="1 2" key="1">
    <citation type="submission" date="2014-04" db="EMBL/GenBank/DDBJ databases">
        <authorList>
            <consortium name="DOE Joint Genome Institute"/>
            <person name="Kuo A."/>
            <person name="Tarkka M."/>
            <person name="Buscot F."/>
            <person name="Kohler A."/>
            <person name="Nagy L.G."/>
            <person name="Floudas D."/>
            <person name="Copeland A."/>
            <person name="Barry K.W."/>
            <person name="Cichocki N."/>
            <person name="Veneault-Fourrey C."/>
            <person name="LaButti K."/>
            <person name="Lindquist E.A."/>
            <person name="Lipzen A."/>
            <person name="Lundell T."/>
            <person name="Morin E."/>
            <person name="Murat C."/>
            <person name="Sun H."/>
            <person name="Tunlid A."/>
            <person name="Henrissat B."/>
            <person name="Grigoriev I.V."/>
            <person name="Hibbett D.S."/>
            <person name="Martin F."/>
            <person name="Nordberg H.P."/>
            <person name="Cantor M.N."/>
            <person name="Hua S.X."/>
        </authorList>
    </citation>
    <scope>NUCLEOTIDE SEQUENCE [LARGE SCALE GENOMIC DNA]</scope>
    <source>
        <strain evidence="1 2">F 1598</strain>
    </source>
</reference>
<dbReference type="EMBL" id="KN833009">
    <property type="protein sequence ID" value="KIM79464.1"/>
    <property type="molecule type" value="Genomic_DNA"/>
</dbReference>
<protein>
    <recommendedName>
        <fullName evidence="3">Endonuclease/exonuclease/phosphatase domain-containing protein</fullName>
    </recommendedName>
</protein>
<name>A0A0C3FID3_PILCF</name>
<dbReference type="Gene3D" id="3.60.10.10">
    <property type="entry name" value="Endonuclease/exonuclease/phosphatase"/>
    <property type="match status" value="1"/>
</dbReference>
<dbReference type="InParanoid" id="A0A0C3FID3"/>
<keyword evidence="2" id="KW-1185">Reference proteome</keyword>
<dbReference type="HOGENOM" id="CLU_159031_1_0_1"/>
<proteinExistence type="predicted"/>
<dbReference type="AlphaFoldDB" id="A0A0C3FID3"/>
<gene>
    <name evidence="1" type="ORF">PILCRDRAFT_74311</name>
</gene>
<accession>A0A0C3FID3</accession>
<dbReference type="OrthoDB" id="2840473at2759"/>
<evidence type="ECO:0008006" key="3">
    <source>
        <dbReference type="Google" id="ProtNLM"/>
    </source>
</evidence>
<dbReference type="STRING" id="765440.A0A0C3FID3"/>
<dbReference type="Proteomes" id="UP000054166">
    <property type="component" value="Unassembled WGS sequence"/>
</dbReference>
<organism evidence="1 2">
    <name type="scientific">Piloderma croceum (strain F 1598)</name>
    <dbReference type="NCBI Taxonomy" id="765440"/>
    <lineage>
        <taxon>Eukaryota</taxon>
        <taxon>Fungi</taxon>
        <taxon>Dikarya</taxon>
        <taxon>Basidiomycota</taxon>
        <taxon>Agaricomycotina</taxon>
        <taxon>Agaricomycetes</taxon>
        <taxon>Agaricomycetidae</taxon>
        <taxon>Atheliales</taxon>
        <taxon>Atheliaceae</taxon>
        <taxon>Piloderma</taxon>
    </lineage>
</organism>
<evidence type="ECO:0000313" key="1">
    <source>
        <dbReference type="EMBL" id="KIM79464.1"/>
    </source>
</evidence>
<sequence length="106" mass="12301">MLNSLNLRDWDLIMIQEPYIAFNDVTRATPPWRVVYPRTHKKDPKATHAVILVSKALSTDQWEELPVNSPDIAAIRISGTFGRLRLFNVYNHCDHSRAIQELENFL</sequence>
<dbReference type="SUPFAM" id="SSF56219">
    <property type="entry name" value="DNase I-like"/>
    <property type="match status" value="1"/>
</dbReference>
<feature type="non-terminal residue" evidence="1">
    <location>
        <position position="106"/>
    </location>
</feature>
<dbReference type="InterPro" id="IPR036691">
    <property type="entry name" value="Endo/exonu/phosph_ase_sf"/>
</dbReference>
<reference evidence="2" key="2">
    <citation type="submission" date="2015-01" db="EMBL/GenBank/DDBJ databases">
        <title>Evolutionary Origins and Diversification of the Mycorrhizal Mutualists.</title>
        <authorList>
            <consortium name="DOE Joint Genome Institute"/>
            <consortium name="Mycorrhizal Genomics Consortium"/>
            <person name="Kohler A."/>
            <person name="Kuo A."/>
            <person name="Nagy L.G."/>
            <person name="Floudas D."/>
            <person name="Copeland A."/>
            <person name="Barry K.W."/>
            <person name="Cichocki N."/>
            <person name="Veneault-Fourrey C."/>
            <person name="LaButti K."/>
            <person name="Lindquist E.A."/>
            <person name="Lipzen A."/>
            <person name="Lundell T."/>
            <person name="Morin E."/>
            <person name="Murat C."/>
            <person name="Riley R."/>
            <person name="Ohm R."/>
            <person name="Sun H."/>
            <person name="Tunlid A."/>
            <person name="Henrissat B."/>
            <person name="Grigoriev I.V."/>
            <person name="Hibbett D.S."/>
            <person name="Martin F."/>
        </authorList>
    </citation>
    <scope>NUCLEOTIDE SEQUENCE [LARGE SCALE GENOMIC DNA]</scope>
    <source>
        <strain evidence="2">F 1598</strain>
    </source>
</reference>
<evidence type="ECO:0000313" key="2">
    <source>
        <dbReference type="Proteomes" id="UP000054166"/>
    </source>
</evidence>